<feature type="region of interest" description="Disordered" evidence="1">
    <location>
        <begin position="177"/>
        <end position="199"/>
    </location>
</feature>
<dbReference type="EMBL" id="JAIQCJ010000082">
    <property type="protein sequence ID" value="KAJ8798203.1"/>
    <property type="molecule type" value="Genomic_DNA"/>
</dbReference>
<feature type="region of interest" description="Disordered" evidence="1">
    <location>
        <begin position="222"/>
        <end position="272"/>
    </location>
</feature>
<feature type="region of interest" description="Disordered" evidence="1">
    <location>
        <begin position="61"/>
        <end position="85"/>
    </location>
</feature>
<organism evidence="2 3">
    <name type="scientific">Eschrichtius robustus</name>
    <name type="common">California gray whale</name>
    <name type="synonym">Eschrichtius gibbosus</name>
    <dbReference type="NCBI Taxonomy" id="9764"/>
    <lineage>
        <taxon>Eukaryota</taxon>
        <taxon>Metazoa</taxon>
        <taxon>Chordata</taxon>
        <taxon>Craniata</taxon>
        <taxon>Vertebrata</taxon>
        <taxon>Euteleostomi</taxon>
        <taxon>Mammalia</taxon>
        <taxon>Eutheria</taxon>
        <taxon>Laurasiatheria</taxon>
        <taxon>Artiodactyla</taxon>
        <taxon>Whippomorpha</taxon>
        <taxon>Cetacea</taxon>
        <taxon>Mysticeti</taxon>
        <taxon>Eschrichtiidae</taxon>
        <taxon>Eschrichtius</taxon>
    </lineage>
</organism>
<evidence type="ECO:0000313" key="3">
    <source>
        <dbReference type="Proteomes" id="UP001159641"/>
    </source>
</evidence>
<feature type="compositionally biased region" description="Low complexity" evidence="1">
    <location>
        <begin position="241"/>
        <end position="250"/>
    </location>
</feature>
<keyword evidence="3" id="KW-1185">Reference proteome</keyword>
<evidence type="ECO:0000256" key="1">
    <source>
        <dbReference type="SAM" id="MobiDB-lite"/>
    </source>
</evidence>
<comment type="caution">
    <text evidence="2">The sequence shown here is derived from an EMBL/GenBank/DDBJ whole genome shotgun (WGS) entry which is preliminary data.</text>
</comment>
<dbReference type="AlphaFoldDB" id="A0AB34I0J1"/>
<dbReference type="Proteomes" id="UP001159641">
    <property type="component" value="Unassembled WGS sequence"/>
</dbReference>
<protein>
    <submittedName>
        <fullName evidence="2">Uncharacterized protein</fullName>
    </submittedName>
</protein>
<gene>
    <name evidence="2" type="ORF">J1605_016836</name>
</gene>
<reference evidence="2 3" key="1">
    <citation type="submission" date="2022-11" db="EMBL/GenBank/DDBJ databases">
        <title>Whole genome sequence of Eschrichtius robustus ER-17-0199.</title>
        <authorList>
            <person name="Bruniche-Olsen A."/>
            <person name="Black A.N."/>
            <person name="Fields C.J."/>
            <person name="Walden K."/>
            <person name="Dewoody J.A."/>
        </authorList>
    </citation>
    <scope>NUCLEOTIDE SEQUENCE [LARGE SCALE GENOMIC DNA]</scope>
    <source>
        <strain evidence="2">ER-17-0199</strain>
        <tissue evidence="2">Blubber</tissue>
    </source>
</reference>
<accession>A0AB34I0J1</accession>
<proteinExistence type="predicted"/>
<sequence>MTQAYQYDNGKAPRSLSRPASFSLFVPPFLSGWACVERQRGGEGAGLRPVTWSRTSPARVRLLAPGPGSGSSSSSRHCSWTQQPGAHRVAFGARPRRALAGGRRLRSEKGTRTSAGSAEEWVTRPEAPRAPRFRPVLSPWRLAHSFLASLAPALGRYSPPLCRGNKMAAARARCARIRPPSRPLGRRRRLSRGVRAHRAPGRRLPRAGLCLLWRYARTCRQHTPPSGREHPDPRCGGDPPSHLSSSLSQSRPEFQEGRRFPRRETSPPLSLL</sequence>
<feature type="region of interest" description="Disordered" evidence="1">
    <location>
        <begin position="102"/>
        <end position="123"/>
    </location>
</feature>
<feature type="compositionally biased region" description="Basic and acidic residues" evidence="1">
    <location>
        <begin position="253"/>
        <end position="265"/>
    </location>
</feature>
<name>A0AB34I0J1_ESCRO</name>
<evidence type="ECO:0000313" key="2">
    <source>
        <dbReference type="EMBL" id="KAJ8798203.1"/>
    </source>
</evidence>
<feature type="compositionally biased region" description="Basic residues" evidence="1">
    <location>
        <begin position="184"/>
        <end position="199"/>
    </location>
</feature>